<dbReference type="SUPFAM" id="SSF53163">
    <property type="entry name" value="HybD-like"/>
    <property type="match status" value="1"/>
</dbReference>
<name>A0A9E8RYM6_9BACI</name>
<dbReference type="InterPro" id="IPR009665">
    <property type="entry name" value="YyaC"/>
</dbReference>
<dbReference type="NCBIfam" id="TIGR02841">
    <property type="entry name" value="spore_YyaC"/>
    <property type="match status" value="1"/>
</dbReference>
<dbReference type="Proteomes" id="UP001164726">
    <property type="component" value="Chromosome"/>
</dbReference>
<accession>A0A9E8RYM6</accession>
<keyword evidence="2" id="KW-1185">Reference proteome</keyword>
<dbReference type="EMBL" id="CP106877">
    <property type="protein sequence ID" value="WAA13995.1"/>
    <property type="molecule type" value="Genomic_DNA"/>
</dbReference>
<dbReference type="KEGG" id="fhl:OE105_12095"/>
<organism evidence="1 2">
    <name type="scientific">Fervidibacillus halotolerans</name>
    <dbReference type="NCBI Taxonomy" id="2980027"/>
    <lineage>
        <taxon>Bacteria</taxon>
        <taxon>Bacillati</taxon>
        <taxon>Bacillota</taxon>
        <taxon>Bacilli</taxon>
        <taxon>Bacillales</taxon>
        <taxon>Bacillaceae</taxon>
        <taxon>Fervidibacillus</taxon>
    </lineage>
</organism>
<proteinExistence type="predicted"/>
<keyword evidence="1" id="KW-0378">Hydrolase</keyword>
<evidence type="ECO:0000313" key="2">
    <source>
        <dbReference type="Proteomes" id="UP001164726"/>
    </source>
</evidence>
<sequence length="186" mass="20503">MAHGIHSILSNHVQKSIAIICIGTDRSTGDSLGPLVGTFLKERSLPSYFSVFGTLADPIHAVNLVDKLKRIDERNPHTFKLAVDACLGRRQNIGSIYLKKGPVKPGAGVNKTLPSVGDAHITGIVNIAGFMEFHVLQNTRLYLVMELAKTIADGIYKAGMLIELNRKRYEKYTNINYSSLSFYKGK</sequence>
<dbReference type="InterPro" id="IPR023430">
    <property type="entry name" value="Pept_HybD-like_dom_sf"/>
</dbReference>
<dbReference type="GO" id="GO:0008233">
    <property type="term" value="F:peptidase activity"/>
    <property type="evidence" value="ECO:0007669"/>
    <property type="project" value="UniProtKB-KW"/>
</dbReference>
<evidence type="ECO:0000313" key="1">
    <source>
        <dbReference type="EMBL" id="WAA13995.1"/>
    </source>
</evidence>
<dbReference type="AlphaFoldDB" id="A0A9E8RYM6"/>
<gene>
    <name evidence="1" type="primary">yyaC</name>
    <name evidence="1" type="ORF">OE105_12095</name>
</gene>
<keyword evidence="1" id="KW-0645">Protease</keyword>
<dbReference type="Pfam" id="PF06866">
    <property type="entry name" value="DUF1256"/>
    <property type="match status" value="1"/>
</dbReference>
<reference evidence="1" key="1">
    <citation type="submission" date="2022-09" db="EMBL/GenBank/DDBJ databases">
        <title>Complete Genomes of Fervidibacillus albus and Fervidibacillus halotolerans isolated from tidal flat sediments.</title>
        <authorList>
            <person name="Kwon K.K."/>
            <person name="Yang S.-H."/>
            <person name="Park M.J."/>
            <person name="Oh H.-M."/>
        </authorList>
    </citation>
    <scope>NUCLEOTIDE SEQUENCE</scope>
    <source>
        <strain evidence="1">MEBiC13594</strain>
    </source>
</reference>
<dbReference type="GO" id="GO:0006508">
    <property type="term" value="P:proteolysis"/>
    <property type="evidence" value="ECO:0007669"/>
    <property type="project" value="UniProtKB-KW"/>
</dbReference>
<protein>
    <submittedName>
        <fullName evidence="1">Spore protease YyaC</fullName>
    </submittedName>
</protein>